<feature type="domain" description="CSD" evidence="3">
    <location>
        <begin position="3"/>
        <end position="69"/>
    </location>
</feature>
<dbReference type="STRING" id="930990.A0A067MZ51"/>
<dbReference type="GO" id="GO:0003676">
    <property type="term" value="F:nucleic acid binding"/>
    <property type="evidence" value="ECO:0007669"/>
    <property type="project" value="InterPro"/>
</dbReference>
<name>A0A067MZ51_BOTB1</name>
<dbReference type="Proteomes" id="UP000027195">
    <property type="component" value="Unassembled WGS sequence"/>
</dbReference>
<dbReference type="OrthoDB" id="422005at2759"/>
<dbReference type="InterPro" id="IPR011129">
    <property type="entry name" value="CSD"/>
</dbReference>
<dbReference type="InterPro" id="IPR012340">
    <property type="entry name" value="NA-bd_OB-fold"/>
</dbReference>
<dbReference type="PANTHER" id="PTHR11544">
    <property type="entry name" value="COLD SHOCK DOMAIN CONTAINING PROTEINS"/>
    <property type="match status" value="1"/>
</dbReference>
<dbReference type="PROSITE" id="PS51857">
    <property type="entry name" value="CSD_2"/>
    <property type="match status" value="1"/>
</dbReference>
<accession>A0A067MZ51</accession>
<gene>
    <name evidence="4" type="ORF">BOTBODRAFT_26886</name>
</gene>
<dbReference type="InterPro" id="IPR050181">
    <property type="entry name" value="Cold_shock_domain"/>
</dbReference>
<evidence type="ECO:0000313" key="5">
    <source>
        <dbReference type="Proteomes" id="UP000027195"/>
    </source>
</evidence>
<sequence>MARMRGTVAYFSEAKGYGFIRPDDGSTQLYVDARSVESGGVFQTLADGERVEFDVTNGRKGPEAVNVTILLL</sequence>
<reference evidence="5" key="1">
    <citation type="journal article" date="2014" name="Proc. Natl. Acad. Sci. U.S.A.">
        <title>Extensive sampling of basidiomycete genomes demonstrates inadequacy of the white-rot/brown-rot paradigm for wood decay fungi.</title>
        <authorList>
            <person name="Riley R."/>
            <person name="Salamov A.A."/>
            <person name="Brown D.W."/>
            <person name="Nagy L.G."/>
            <person name="Floudas D."/>
            <person name="Held B.W."/>
            <person name="Levasseur A."/>
            <person name="Lombard V."/>
            <person name="Morin E."/>
            <person name="Otillar R."/>
            <person name="Lindquist E.A."/>
            <person name="Sun H."/>
            <person name="LaButti K.M."/>
            <person name="Schmutz J."/>
            <person name="Jabbour D."/>
            <person name="Luo H."/>
            <person name="Baker S.E."/>
            <person name="Pisabarro A.G."/>
            <person name="Walton J.D."/>
            <person name="Blanchette R.A."/>
            <person name="Henrissat B."/>
            <person name="Martin F."/>
            <person name="Cullen D."/>
            <person name="Hibbett D.S."/>
            <person name="Grigoriev I.V."/>
        </authorList>
    </citation>
    <scope>NUCLEOTIDE SEQUENCE [LARGE SCALE GENOMIC DNA]</scope>
    <source>
        <strain evidence="5">FD-172 SS1</strain>
    </source>
</reference>
<organism evidence="4 5">
    <name type="scientific">Botryobasidium botryosum (strain FD-172 SS1)</name>
    <dbReference type="NCBI Taxonomy" id="930990"/>
    <lineage>
        <taxon>Eukaryota</taxon>
        <taxon>Fungi</taxon>
        <taxon>Dikarya</taxon>
        <taxon>Basidiomycota</taxon>
        <taxon>Agaricomycotina</taxon>
        <taxon>Agaricomycetes</taxon>
        <taxon>Cantharellales</taxon>
        <taxon>Botryobasidiaceae</taxon>
        <taxon>Botryobasidium</taxon>
    </lineage>
</organism>
<dbReference type="EMBL" id="KL198017">
    <property type="protein sequence ID" value="KDQ20864.1"/>
    <property type="molecule type" value="Genomic_DNA"/>
</dbReference>
<keyword evidence="5" id="KW-1185">Reference proteome</keyword>
<dbReference type="Gene3D" id="2.40.50.140">
    <property type="entry name" value="Nucleic acid-binding proteins"/>
    <property type="match status" value="1"/>
</dbReference>
<comment type="subcellular location">
    <subcellularLocation>
        <location evidence="1">Cytoplasm</location>
    </subcellularLocation>
</comment>
<dbReference type="PRINTS" id="PR00050">
    <property type="entry name" value="COLDSHOCK"/>
</dbReference>
<evidence type="ECO:0000256" key="1">
    <source>
        <dbReference type="ARBA" id="ARBA00004496"/>
    </source>
</evidence>
<dbReference type="SMART" id="SM00357">
    <property type="entry name" value="CSP"/>
    <property type="match status" value="1"/>
</dbReference>
<dbReference type="SUPFAM" id="SSF50249">
    <property type="entry name" value="Nucleic acid-binding proteins"/>
    <property type="match status" value="1"/>
</dbReference>
<proteinExistence type="predicted"/>
<keyword evidence="2" id="KW-0963">Cytoplasm</keyword>
<dbReference type="InParanoid" id="A0A067MZ51"/>
<evidence type="ECO:0000256" key="2">
    <source>
        <dbReference type="ARBA" id="ARBA00022490"/>
    </source>
</evidence>
<dbReference type="GO" id="GO:0005737">
    <property type="term" value="C:cytoplasm"/>
    <property type="evidence" value="ECO:0007669"/>
    <property type="project" value="UniProtKB-SubCell"/>
</dbReference>
<dbReference type="PIRSF" id="PIRSF002599">
    <property type="entry name" value="Cold_shock_A"/>
    <property type="match status" value="1"/>
</dbReference>
<dbReference type="Pfam" id="PF00313">
    <property type="entry name" value="CSD"/>
    <property type="match status" value="1"/>
</dbReference>
<protein>
    <recommendedName>
        <fullName evidence="3">CSD domain-containing protein</fullName>
    </recommendedName>
</protein>
<dbReference type="AlphaFoldDB" id="A0A067MZ51"/>
<dbReference type="HOGENOM" id="CLU_117621_2_1_1"/>
<evidence type="ECO:0000259" key="3">
    <source>
        <dbReference type="PROSITE" id="PS51857"/>
    </source>
</evidence>
<evidence type="ECO:0000313" key="4">
    <source>
        <dbReference type="EMBL" id="KDQ20864.1"/>
    </source>
</evidence>
<dbReference type="InterPro" id="IPR002059">
    <property type="entry name" value="CSP_DNA-bd"/>
</dbReference>
<dbReference type="InterPro" id="IPR012156">
    <property type="entry name" value="Cold_shock_CspA"/>
</dbReference>